<name>A0A0E9PSU8_ANGAN</name>
<keyword evidence="1" id="KW-1133">Transmembrane helix</keyword>
<organism evidence="2">
    <name type="scientific">Anguilla anguilla</name>
    <name type="common">European freshwater eel</name>
    <name type="synonym">Muraena anguilla</name>
    <dbReference type="NCBI Taxonomy" id="7936"/>
    <lineage>
        <taxon>Eukaryota</taxon>
        <taxon>Metazoa</taxon>
        <taxon>Chordata</taxon>
        <taxon>Craniata</taxon>
        <taxon>Vertebrata</taxon>
        <taxon>Euteleostomi</taxon>
        <taxon>Actinopterygii</taxon>
        <taxon>Neopterygii</taxon>
        <taxon>Teleostei</taxon>
        <taxon>Anguilliformes</taxon>
        <taxon>Anguillidae</taxon>
        <taxon>Anguilla</taxon>
    </lineage>
</organism>
<dbReference type="AlphaFoldDB" id="A0A0E9PSU8"/>
<accession>A0A0E9PSU8</accession>
<dbReference type="EMBL" id="GBXM01101402">
    <property type="protein sequence ID" value="JAH07175.1"/>
    <property type="molecule type" value="Transcribed_RNA"/>
</dbReference>
<feature type="transmembrane region" description="Helical" evidence="1">
    <location>
        <begin position="44"/>
        <end position="66"/>
    </location>
</feature>
<proteinExistence type="predicted"/>
<evidence type="ECO:0000313" key="2">
    <source>
        <dbReference type="EMBL" id="JAH07175.1"/>
    </source>
</evidence>
<reference evidence="2" key="1">
    <citation type="submission" date="2014-11" db="EMBL/GenBank/DDBJ databases">
        <authorList>
            <person name="Amaro Gonzalez C."/>
        </authorList>
    </citation>
    <scope>NUCLEOTIDE SEQUENCE</scope>
</reference>
<sequence length="92" mass="10799">MCICNPLTRNGKTGTISFIKMNISLFFRNAFFFQSMEEAYKEKVFFFFLLVCLAQTLLTCLTSIFLPNRKKKTCRRQMYADARRTTTAGVWQ</sequence>
<protein>
    <submittedName>
        <fullName evidence="2">Uncharacterized protein</fullName>
    </submittedName>
</protein>
<reference evidence="2" key="2">
    <citation type="journal article" date="2015" name="Fish Shellfish Immunol.">
        <title>Early steps in the European eel (Anguilla anguilla)-Vibrio vulnificus interaction in the gills: Role of the RtxA13 toxin.</title>
        <authorList>
            <person name="Callol A."/>
            <person name="Pajuelo D."/>
            <person name="Ebbesson L."/>
            <person name="Teles M."/>
            <person name="MacKenzie S."/>
            <person name="Amaro C."/>
        </authorList>
    </citation>
    <scope>NUCLEOTIDE SEQUENCE</scope>
</reference>
<keyword evidence="1" id="KW-0812">Transmembrane</keyword>
<keyword evidence="1" id="KW-0472">Membrane</keyword>
<evidence type="ECO:0000256" key="1">
    <source>
        <dbReference type="SAM" id="Phobius"/>
    </source>
</evidence>